<feature type="non-terminal residue" evidence="1">
    <location>
        <position position="1"/>
    </location>
</feature>
<sequence length="63" mass="7321">VTAFTSKNSPTSPNYAKNRSDMLEMVAQLRQLEKRTVNLSNKRRPIFEERGQIPPHDRLARLL</sequence>
<accession>A0A383E689</accession>
<feature type="non-terminal residue" evidence="1">
    <location>
        <position position="63"/>
    </location>
</feature>
<evidence type="ECO:0000313" key="1">
    <source>
        <dbReference type="EMBL" id="SVE51963.1"/>
    </source>
</evidence>
<gene>
    <name evidence="1" type="ORF">METZ01_LOCUS504817</name>
</gene>
<name>A0A383E689_9ZZZZ</name>
<dbReference type="EMBL" id="UINC01222964">
    <property type="protein sequence ID" value="SVE51963.1"/>
    <property type="molecule type" value="Genomic_DNA"/>
</dbReference>
<reference evidence="1" key="1">
    <citation type="submission" date="2018-05" db="EMBL/GenBank/DDBJ databases">
        <authorList>
            <person name="Lanie J.A."/>
            <person name="Ng W.-L."/>
            <person name="Kazmierczak K.M."/>
            <person name="Andrzejewski T.M."/>
            <person name="Davidsen T.M."/>
            <person name="Wayne K.J."/>
            <person name="Tettelin H."/>
            <person name="Glass J.I."/>
            <person name="Rusch D."/>
            <person name="Podicherti R."/>
            <person name="Tsui H.-C.T."/>
            <person name="Winkler M.E."/>
        </authorList>
    </citation>
    <scope>NUCLEOTIDE SEQUENCE</scope>
</reference>
<protein>
    <submittedName>
        <fullName evidence="1">Uncharacterized protein</fullName>
    </submittedName>
</protein>
<proteinExistence type="predicted"/>
<organism evidence="1">
    <name type="scientific">marine metagenome</name>
    <dbReference type="NCBI Taxonomy" id="408172"/>
    <lineage>
        <taxon>unclassified sequences</taxon>
        <taxon>metagenomes</taxon>
        <taxon>ecological metagenomes</taxon>
    </lineage>
</organism>
<dbReference type="AlphaFoldDB" id="A0A383E689"/>